<dbReference type="Proteomes" id="UP000799118">
    <property type="component" value="Unassembled WGS sequence"/>
</dbReference>
<dbReference type="EMBL" id="ML769402">
    <property type="protein sequence ID" value="KAE9406467.1"/>
    <property type="molecule type" value="Genomic_DNA"/>
</dbReference>
<keyword evidence="1" id="KW-0732">Signal</keyword>
<accession>A0A6A4IBK0</accession>
<evidence type="ECO:0000256" key="1">
    <source>
        <dbReference type="SAM" id="SignalP"/>
    </source>
</evidence>
<evidence type="ECO:0000313" key="3">
    <source>
        <dbReference type="Proteomes" id="UP000799118"/>
    </source>
</evidence>
<dbReference type="OrthoDB" id="1921208at2759"/>
<sequence length="248" mass="24553">MVFTIATSFLAFVSVALAQAYPGPAPSASSSSGSSSSSAAASAPSAVANTTGHINVNVSPGGQFAYEPSNFNATNGTLVTFFFTDSATGPHSVTQSSFANPCTYLTANTTDNTPAGFDSGLVSNVQYTINITNDQELSGSTANNLRIVVCKAWLVASTFAKLTVYIAPASGSNTFAAFQSAAKALGSSAPAQNSGSAVTGGFNAVATATPANTASSSASSSSPTSSSVKNIASMGVVLLSVVAVLVLA</sequence>
<name>A0A6A4IBK0_9AGAR</name>
<proteinExistence type="predicted"/>
<dbReference type="AlphaFoldDB" id="A0A6A4IBK0"/>
<dbReference type="SUPFAM" id="SSF49503">
    <property type="entry name" value="Cupredoxins"/>
    <property type="match status" value="1"/>
</dbReference>
<keyword evidence="3" id="KW-1185">Reference proteome</keyword>
<feature type="signal peptide" evidence="1">
    <location>
        <begin position="1"/>
        <end position="18"/>
    </location>
</feature>
<gene>
    <name evidence="2" type="ORF">BT96DRAFT_934201</name>
</gene>
<organism evidence="2 3">
    <name type="scientific">Gymnopus androsaceus JB14</name>
    <dbReference type="NCBI Taxonomy" id="1447944"/>
    <lineage>
        <taxon>Eukaryota</taxon>
        <taxon>Fungi</taxon>
        <taxon>Dikarya</taxon>
        <taxon>Basidiomycota</taxon>
        <taxon>Agaricomycotina</taxon>
        <taxon>Agaricomycetes</taxon>
        <taxon>Agaricomycetidae</taxon>
        <taxon>Agaricales</taxon>
        <taxon>Marasmiineae</taxon>
        <taxon>Omphalotaceae</taxon>
        <taxon>Gymnopus</taxon>
    </lineage>
</organism>
<feature type="chain" id="PRO_5025439939" evidence="1">
    <location>
        <begin position="19"/>
        <end position="248"/>
    </location>
</feature>
<dbReference type="InterPro" id="IPR008972">
    <property type="entry name" value="Cupredoxin"/>
</dbReference>
<dbReference type="Gene3D" id="2.60.40.420">
    <property type="entry name" value="Cupredoxins - blue copper proteins"/>
    <property type="match status" value="1"/>
</dbReference>
<reference evidence="2" key="1">
    <citation type="journal article" date="2019" name="Environ. Microbiol.">
        <title>Fungal ecological strategies reflected in gene transcription - a case study of two litter decomposers.</title>
        <authorList>
            <person name="Barbi F."/>
            <person name="Kohler A."/>
            <person name="Barry K."/>
            <person name="Baskaran P."/>
            <person name="Daum C."/>
            <person name="Fauchery L."/>
            <person name="Ihrmark K."/>
            <person name="Kuo A."/>
            <person name="LaButti K."/>
            <person name="Lipzen A."/>
            <person name="Morin E."/>
            <person name="Grigoriev I.V."/>
            <person name="Henrissat B."/>
            <person name="Lindahl B."/>
            <person name="Martin F."/>
        </authorList>
    </citation>
    <scope>NUCLEOTIDE SEQUENCE</scope>
    <source>
        <strain evidence="2">JB14</strain>
    </source>
</reference>
<evidence type="ECO:0000313" key="2">
    <source>
        <dbReference type="EMBL" id="KAE9406467.1"/>
    </source>
</evidence>
<protein>
    <submittedName>
        <fullName evidence="2">Uncharacterized protein</fullName>
    </submittedName>
</protein>